<dbReference type="Proteomes" id="UP001244552">
    <property type="component" value="Unassembled WGS sequence"/>
</dbReference>
<proteinExistence type="predicted"/>
<keyword evidence="2" id="KW-1185">Reference proteome</keyword>
<evidence type="ECO:0000313" key="2">
    <source>
        <dbReference type="Proteomes" id="UP001244552"/>
    </source>
</evidence>
<comment type="caution">
    <text evidence="1">The sequence shown here is derived from an EMBL/GenBank/DDBJ whole genome shotgun (WGS) entry which is preliminary data.</text>
</comment>
<protein>
    <submittedName>
        <fullName evidence="1">Uncharacterized protein</fullName>
    </submittedName>
</protein>
<reference evidence="1 2" key="1">
    <citation type="submission" date="2023-07" db="EMBL/GenBank/DDBJ databases">
        <title>Genomic Encyclopedia of Type Strains, Phase IV (KMG-IV): sequencing the most valuable type-strain genomes for metagenomic binning, comparative biology and taxonomic classification.</title>
        <authorList>
            <person name="Goeker M."/>
        </authorList>
    </citation>
    <scope>NUCLEOTIDE SEQUENCE [LARGE SCALE GENOMIC DNA]</scope>
    <source>
        <strain evidence="1 2">DSM 19922</strain>
    </source>
</reference>
<sequence>MAYTLRSTAVGEAVLVFSADDEVVPKGLTASQVDIAWFATS</sequence>
<accession>A0ABU0MTZ0</accession>
<evidence type="ECO:0000313" key="1">
    <source>
        <dbReference type="EMBL" id="MDQ0536964.1"/>
    </source>
</evidence>
<name>A0ABU0MTZ0_9PROT</name>
<dbReference type="EMBL" id="JAUSVU010000035">
    <property type="protein sequence ID" value="MDQ0536964.1"/>
    <property type="molecule type" value="Genomic_DNA"/>
</dbReference>
<dbReference type="RefSeq" id="WP_281415102.1">
    <property type="nucleotide sequence ID" value="NZ_JAGINO010000035.1"/>
</dbReference>
<gene>
    <name evidence="1" type="ORF">QO018_005863</name>
</gene>
<organism evidence="1 2">
    <name type="scientific">Azospirillum picis</name>
    <dbReference type="NCBI Taxonomy" id="488438"/>
    <lineage>
        <taxon>Bacteria</taxon>
        <taxon>Pseudomonadati</taxon>
        <taxon>Pseudomonadota</taxon>
        <taxon>Alphaproteobacteria</taxon>
        <taxon>Rhodospirillales</taxon>
        <taxon>Azospirillaceae</taxon>
        <taxon>Azospirillum</taxon>
    </lineage>
</organism>